<gene>
    <name evidence="1" type="ORF">NIOZUU159_00378</name>
</gene>
<sequence>MNTIKIIIAVAFLINAVNSFDCNMFPIIKKIFNKNTCYSKYNKNYVSHSTLIKNRRTRKNHYKMTETNINLRNASIPITPSKMTDDFSKYLGNTAPDSNN</sequence>
<reference evidence="1" key="1">
    <citation type="submission" date="2020-08" db="EMBL/GenBank/DDBJ databases">
        <title>Bridging the membrane lipid divide: bacteria of the FCB group superphylum have the potential to synthesize archaeal ether lipids.</title>
        <authorList>
            <person name="Villanueva L."/>
            <person name="von Meijenfeldt F.A.B."/>
            <person name="Westbye A.B."/>
            <person name="Yadav S."/>
            <person name="Hopmans E.C."/>
            <person name="Dutilh B.E."/>
            <person name="Sinninghe Damste J.S."/>
        </authorList>
    </citation>
    <scope>NUCLEOTIDE SEQUENCE</scope>
    <source>
        <strain evidence="1">NIOZ-UU159</strain>
    </source>
</reference>
<protein>
    <submittedName>
        <fullName evidence="1">Uncharacterized protein</fullName>
    </submittedName>
</protein>
<dbReference type="EMBL" id="MW030612">
    <property type="protein sequence ID" value="QPI16881.1"/>
    <property type="molecule type" value="Genomic_DNA"/>
</dbReference>
<accession>A0A7S9SVP7</accession>
<proteinExistence type="predicted"/>
<organism evidence="1">
    <name type="scientific">Virus NIOZ-UU159</name>
    <dbReference type="NCBI Taxonomy" id="2763270"/>
    <lineage>
        <taxon>Viruses</taxon>
    </lineage>
</organism>
<evidence type="ECO:0000313" key="1">
    <source>
        <dbReference type="EMBL" id="QPI16881.1"/>
    </source>
</evidence>
<name>A0A7S9SVP7_9VIRU</name>